<protein>
    <recommendedName>
        <fullName evidence="4">Aspartic peptidase DDI1-type domain-containing protein</fullName>
    </recommendedName>
</protein>
<dbReference type="AlphaFoldDB" id="A0A7J9BIB8"/>
<dbReference type="Pfam" id="PF13975">
    <property type="entry name" value="gag-asp_proteas"/>
    <property type="match status" value="1"/>
</dbReference>
<dbReference type="Proteomes" id="UP000593579">
    <property type="component" value="Unassembled WGS sequence"/>
</dbReference>
<evidence type="ECO:0008006" key="4">
    <source>
        <dbReference type="Google" id="ProtNLM"/>
    </source>
</evidence>
<accession>A0A7J9BIB8</accession>
<dbReference type="SUPFAM" id="SSF50630">
    <property type="entry name" value="Acid proteases"/>
    <property type="match status" value="1"/>
</dbReference>
<gene>
    <name evidence="2" type="ORF">Gogos_019702</name>
</gene>
<dbReference type="PANTHER" id="PTHR12917:SF18">
    <property type="entry name" value="DNA DAMAGE-INDUCIBLE PROTEIN 1-LIKE"/>
    <property type="match status" value="1"/>
</dbReference>
<feature type="non-terminal residue" evidence="2">
    <location>
        <position position="259"/>
    </location>
</feature>
<dbReference type="EMBL" id="JABEZY010000003">
    <property type="protein sequence ID" value="MBA0735901.1"/>
    <property type="molecule type" value="Genomic_DNA"/>
</dbReference>
<dbReference type="Gene3D" id="2.40.70.10">
    <property type="entry name" value="Acid Proteases"/>
    <property type="match status" value="1"/>
</dbReference>
<comment type="caution">
    <text evidence="2">The sequence shown here is derived from an EMBL/GenBank/DDBJ whole genome shotgun (WGS) entry which is preliminary data.</text>
</comment>
<feature type="region of interest" description="Disordered" evidence="1">
    <location>
        <begin position="208"/>
        <end position="244"/>
    </location>
</feature>
<organism evidence="2 3">
    <name type="scientific">Gossypium gossypioides</name>
    <name type="common">Mexican cotton</name>
    <name type="synonym">Selera gossypioides</name>
    <dbReference type="NCBI Taxonomy" id="34282"/>
    <lineage>
        <taxon>Eukaryota</taxon>
        <taxon>Viridiplantae</taxon>
        <taxon>Streptophyta</taxon>
        <taxon>Embryophyta</taxon>
        <taxon>Tracheophyta</taxon>
        <taxon>Spermatophyta</taxon>
        <taxon>Magnoliopsida</taxon>
        <taxon>eudicotyledons</taxon>
        <taxon>Gunneridae</taxon>
        <taxon>Pentapetalae</taxon>
        <taxon>rosids</taxon>
        <taxon>malvids</taxon>
        <taxon>Malvales</taxon>
        <taxon>Malvaceae</taxon>
        <taxon>Malvoideae</taxon>
        <taxon>Gossypium</taxon>
    </lineage>
</organism>
<dbReference type="PANTHER" id="PTHR12917">
    <property type="entry name" value="ASPARTYL PROTEASE DDI-RELATED"/>
    <property type="match status" value="1"/>
</dbReference>
<reference evidence="2 3" key="1">
    <citation type="journal article" date="2019" name="Genome Biol. Evol.">
        <title>Insights into the evolution of the New World diploid cottons (Gossypium, subgenus Houzingenia) based on genome sequencing.</title>
        <authorList>
            <person name="Grover C.E."/>
            <person name="Arick M.A. 2nd"/>
            <person name="Thrash A."/>
            <person name="Conover J.L."/>
            <person name="Sanders W.S."/>
            <person name="Peterson D.G."/>
            <person name="Frelichowski J.E."/>
            <person name="Scheffler J.A."/>
            <person name="Scheffler B.E."/>
            <person name="Wendel J.F."/>
        </authorList>
    </citation>
    <scope>NUCLEOTIDE SEQUENCE [LARGE SCALE GENOMIC DNA]</scope>
    <source>
        <strain evidence="2">5</strain>
        <tissue evidence="2">Leaf</tissue>
    </source>
</reference>
<feature type="region of interest" description="Disordered" evidence="1">
    <location>
        <begin position="1"/>
        <end position="26"/>
    </location>
</feature>
<evidence type="ECO:0000313" key="2">
    <source>
        <dbReference type="EMBL" id="MBA0735901.1"/>
    </source>
</evidence>
<dbReference type="InterPro" id="IPR021109">
    <property type="entry name" value="Peptidase_aspartic_dom_sf"/>
</dbReference>
<dbReference type="OrthoDB" id="1001751at2759"/>
<keyword evidence="3" id="KW-1185">Reference proteome</keyword>
<feature type="compositionally biased region" description="Basic and acidic residues" evidence="1">
    <location>
        <begin position="227"/>
        <end position="240"/>
    </location>
</feature>
<name>A0A7J9BIB8_GOSGO</name>
<feature type="compositionally biased region" description="Basic and acidic residues" evidence="1">
    <location>
        <begin position="15"/>
        <end position="26"/>
    </location>
</feature>
<evidence type="ECO:0000313" key="3">
    <source>
        <dbReference type="Proteomes" id="UP000593579"/>
    </source>
</evidence>
<proteinExistence type="predicted"/>
<sequence>MKRDCPKVSSVSTIKRNDEPEETKPIEKKISTVNSMVLIPKKRNGGEGLIFVDINITGQKRSALVDTRASDLFISKKAVGKLGLSIKKSNRKIKTINSEETPTVGVVRDVELQISEWKGKEEFEVIQLDDYDYVLGLNFLDRIQTSLHPWADQIHIVTGPLSKIVVPVHRDMKVGTKVLSSIQLVEDVSYGRNIDSIEWNATKAPSEVGPFKVHKQGGQGTVGNTKPRCENQGDSKENKSKLGQVIMETSCQQDIPTSV</sequence>
<evidence type="ECO:0000256" key="1">
    <source>
        <dbReference type="SAM" id="MobiDB-lite"/>
    </source>
</evidence>
<dbReference type="CDD" id="cd00303">
    <property type="entry name" value="retropepsin_like"/>
    <property type="match status" value="1"/>
</dbReference>